<keyword evidence="1" id="KW-0812">Transmembrane</keyword>
<name>A0ABV0WCY5_9TELE</name>
<gene>
    <name evidence="2" type="ORF">XENORESO_020616</name>
</gene>
<sequence>MNLYKEVNDTFACTQPLIRSPHFLSLFIDFSFVFAREKLKWQQAMKGYWLLIYGFALSICTHINGTDDLISRRCVGKPVDVKRPTQRDRMPVFVQLPSAHGAFRLSLRKLGLLSPNKHQVQLPLKAESLCSVLASPAI</sequence>
<feature type="transmembrane region" description="Helical" evidence="1">
    <location>
        <begin position="47"/>
        <end position="65"/>
    </location>
</feature>
<keyword evidence="1" id="KW-1133">Transmembrane helix</keyword>
<keyword evidence="3" id="KW-1185">Reference proteome</keyword>
<organism evidence="2 3">
    <name type="scientific">Xenotaenia resolanae</name>
    <dbReference type="NCBI Taxonomy" id="208358"/>
    <lineage>
        <taxon>Eukaryota</taxon>
        <taxon>Metazoa</taxon>
        <taxon>Chordata</taxon>
        <taxon>Craniata</taxon>
        <taxon>Vertebrata</taxon>
        <taxon>Euteleostomi</taxon>
        <taxon>Actinopterygii</taxon>
        <taxon>Neopterygii</taxon>
        <taxon>Teleostei</taxon>
        <taxon>Neoteleostei</taxon>
        <taxon>Acanthomorphata</taxon>
        <taxon>Ovalentaria</taxon>
        <taxon>Atherinomorphae</taxon>
        <taxon>Cyprinodontiformes</taxon>
        <taxon>Goodeidae</taxon>
        <taxon>Xenotaenia</taxon>
    </lineage>
</organism>
<evidence type="ECO:0000313" key="3">
    <source>
        <dbReference type="Proteomes" id="UP001444071"/>
    </source>
</evidence>
<dbReference type="EMBL" id="JAHRIM010040119">
    <property type="protein sequence ID" value="MEQ2266332.1"/>
    <property type="molecule type" value="Genomic_DNA"/>
</dbReference>
<reference evidence="2 3" key="1">
    <citation type="submission" date="2021-06" db="EMBL/GenBank/DDBJ databases">
        <authorList>
            <person name="Palmer J.M."/>
        </authorList>
    </citation>
    <scope>NUCLEOTIDE SEQUENCE [LARGE SCALE GENOMIC DNA]</scope>
    <source>
        <strain evidence="2 3">XR_2019</strain>
        <tissue evidence="2">Muscle</tissue>
    </source>
</reference>
<keyword evidence="1" id="KW-0472">Membrane</keyword>
<evidence type="ECO:0000313" key="2">
    <source>
        <dbReference type="EMBL" id="MEQ2266332.1"/>
    </source>
</evidence>
<dbReference type="Proteomes" id="UP001444071">
    <property type="component" value="Unassembled WGS sequence"/>
</dbReference>
<comment type="caution">
    <text evidence="2">The sequence shown here is derived from an EMBL/GenBank/DDBJ whole genome shotgun (WGS) entry which is preliminary data.</text>
</comment>
<accession>A0ABV0WCY5</accession>
<proteinExistence type="predicted"/>
<protein>
    <submittedName>
        <fullName evidence="2">Uncharacterized protein</fullName>
    </submittedName>
</protein>
<evidence type="ECO:0000256" key="1">
    <source>
        <dbReference type="SAM" id="Phobius"/>
    </source>
</evidence>